<evidence type="ECO:0000313" key="5">
    <source>
        <dbReference type="EnsemblMetazoa" id="XP_019767492.1"/>
    </source>
</evidence>
<dbReference type="Pfam" id="PF00051">
    <property type="entry name" value="Kringle"/>
    <property type="match status" value="3"/>
</dbReference>
<dbReference type="PANTHER" id="PTHR24261">
    <property type="entry name" value="PLASMINOGEN-RELATED"/>
    <property type="match status" value="1"/>
</dbReference>
<dbReference type="PANTHER" id="PTHR24261:SF7">
    <property type="entry name" value="KRINGLE DOMAIN-CONTAINING PROTEIN"/>
    <property type="match status" value="1"/>
</dbReference>
<evidence type="ECO:0000256" key="1">
    <source>
        <dbReference type="ARBA" id="ARBA00022572"/>
    </source>
</evidence>
<accession>A0AAR5Q2P4</accession>
<dbReference type="AlphaFoldDB" id="A0AAR5Q2P4"/>
<proteinExistence type="predicted"/>
<keyword evidence="1 3" id="KW-0420">Kringle</keyword>
<organism evidence="5 6">
    <name type="scientific">Dendroctonus ponderosae</name>
    <name type="common">Mountain pine beetle</name>
    <dbReference type="NCBI Taxonomy" id="77166"/>
    <lineage>
        <taxon>Eukaryota</taxon>
        <taxon>Metazoa</taxon>
        <taxon>Ecdysozoa</taxon>
        <taxon>Arthropoda</taxon>
        <taxon>Hexapoda</taxon>
        <taxon>Insecta</taxon>
        <taxon>Pterygota</taxon>
        <taxon>Neoptera</taxon>
        <taxon>Endopterygota</taxon>
        <taxon>Coleoptera</taxon>
        <taxon>Polyphaga</taxon>
        <taxon>Cucujiformia</taxon>
        <taxon>Curculionidae</taxon>
        <taxon>Scolytinae</taxon>
        <taxon>Dendroctonus</taxon>
    </lineage>
</organism>
<dbReference type="InterPro" id="IPR018056">
    <property type="entry name" value="Kringle_CS"/>
</dbReference>
<feature type="domain" description="Kringle" evidence="4">
    <location>
        <begin position="27"/>
        <end position="100"/>
    </location>
</feature>
<evidence type="ECO:0000256" key="2">
    <source>
        <dbReference type="ARBA" id="ARBA00023157"/>
    </source>
</evidence>
<feature type="domain" description="Kringle" evidence="4">
    <location>
        <begin position="435"/>
        <end position="513"/>
    </location>
</feature>
<dbReference type="PROSITE" id="PS00021">
    <property type="entry name" value="KRINGLE_1"/>
    <property type="match status" value="2"/>
</dbReference>
<reference evidence="6" key="1">
    <citation type="journal article" date="2013" name="Genome Biol.">
        <title>Draft genome of the mountain pine beetle, Dendroctonus ponderosae Hopkins, a major forest pest.</title>
        <authorList>
            <person name="Keeling C.I."/>
            <person name="Yuen M.M."/>
            <person name="Liao N.Y."/>
            <person name="Docking T.R."/>
            <person name="Chan S.K."/>
            <person name="Taylor G.A."/>
            <person name="Palmquist D.L."/>
            <person name="Jackman S.D."/>
            <person name="Nguyen A."/>
            <person name="Li M."/>
            <person name="Henderson H."/>
            <person name="Janes J.K."/>
            <person name="Zhao Y."/>
            <person name="Pandoh P."/>
            <person name="Moore R."/>
            <person name="Sperling F.A."/>
            <person name="Huber D.P."/>
            <person name="Birol I."/>
            <person name="Jones S.J."/>
            <person name="Bohlmann J."/>
        </authorList>
    </citation>
    <scope>NUCLEOTIDE SEQUENCE</scope>
</reference>
<name>A0AAR5Q2P4_DENPD</name>
<protein>
    <recommendedName>
        <fullName evidence="4">Kringle domain-containing protein</fullName>
    </recommendedName>
</protein>
<keyword evidence="6" id="KW-1185">Reference proteome</keyword>
<keyword evidence="2" id="KW-1015">Disulfide bond</keyword>
<evidence type="ECO:0000259" key="4">
    <source>
        <dbReference type="PROSITE" id="PS50070"/>
    </source>
</evidence>
<evidence type="ECO:0000256" key="3">
    <source>
        <dbReference type="PROSITE-ProRule" id="PRU00121"/>
    </source>
</evidence>
<dbReference type="InterPro" id="IPR013806">
    <property type="entry name" value="Kringle-like"/>
</dbReference>
<feature type="domain" description="Kringle" evidence="4">
    <location>
        <begin position="520"/>
        <end position="604"/>
    </location>
</feature>
<dbReference type="Gene3D" id="2.40.20.10">
    <property type="entry name" value="Plasminogen Kringle 4"/>
    <property type="match status" value="3"/>
</dbReference>
<dbReference type="SMART" id="SM00130">
    <property type="entry name" value="KR"/>
    <property type="match status" value="3"/>
</dbReference>
<dbReference type="SUPFAM" id="SSF57440">
    <property type="entry name" value="Kringle-like"/>
    <property type="match status" value="3"/>
</dbReference>
<dbReference type="Proteomes" id="UP000019118">
    <property type="component" value="Unassembled WGS sequence"/>
</dbReference>
<dbReference type="InterPro" id="IPR000001">
    <property type="entry name" value="Kringle"/>
</dbReference>
<dbReference type="EnsemblMetazoa" id="XM_019911933.1">
    <property type="protein sequence ID" value="XP_019767492.1"/>
    <property type="gene ID" value="LOC109542633"/>
</dbReference>
<dbReference type="PROSITE" id="PS50070">
    <property type="entry name" value="KRINGLE_2"/>
    <property type="match status" value="3"/>
</dbReference>
<comment type="caution">
    <text evidence="3">Lacks conserved residue(s) required for the propagation of feature annotation.</text>
</comment>
<sequence>MAAPIPRESQVGYAHACITNNKPLLDRACLKWDKERKKVLLRGNYTKYGRFGAGKFPDQSLSQAKTYCRNPDGDSGGPWCFVKNEEQGFVEREYCDIPFCYDPECSGFAKNHDTYTHYIDFNGSVLTDIKFGLKLWNSDRVNEGSARLVLSVLALPLAGQEIDDLGIGIEIFISNNQSALRFGNKDRPEYEPTPGLLTSTNFTTFTLNWDRGFITFGVEGRVKPIFLAEIRTKNTLLEAQKDRFDFYAVQGTDVIWTFPFCLDDDECDVHTTVGGEFQQFWPLRQKDIVFDLYVHVRAFGNAAILATPSPTVDFPYFKIVFNGPHGNTRMTIREHQGASELVLKELQLDDVVDYWAWHEFSISIFANSLQIYMKKPIGMHSLLETTDEVFRQLRWFSVGSENSVAHWSFYCEPPRFAQPPAAMLPDCAINTNEPDYSGTQDVTSLGLPCLPWSGRKMLPDDVATMFKNRSLIVTSKNYCRDPEARGEGTFCYALSRNLKQTIVEKQFCHLRKCKSQLCKMAGTGNDFIGHLSTTRSGRTCDNWDVSSRSVHPQYMYTFNDSYFADIDASSARNFCRNPNRDVSGSWCYTKDPDVVQDVCPITDCDRPEELIIIVSTNQNGRRLFILPQWKEEGLSGGLRFGLKEWNPDLLSGVVFAIYPLGGSEELVLVVGAALNEKVELHLNGALVESKTYPHLISAGVWTDFWLQIRRGEVMLGFKGVPTPLFEWKHPDVAQAFDPVFLAYHSLFNEMPIGFFFQKDECQTENTTDNNFLKFLPIGLYSEAENELHTNLSLKMRGTGQIWVSLMWVTNNLNSYQIKIDSVLGKCQADKRLSIRHVLSLLSIAAIRTNQISLPVCYYRTYR</sequence>
<dbReference type="InterPro" id="IPR050759">
    <property type="entry name" value="Serine_protease_kringle"/>
</dbReference>
<dbReference type="InterPro" id="IPR038178">
    <property type="entry name" value="Kringle_sf"/>
</dbReference>
<reference evidence="5" key="2">
    <citation type="submission" date="2024-08" db="UniProtKB">
        <authorList>
            <consortium name="EnsemblMetazoa"/>
        </authorList>
    </citation>
    <scope>IDENTIFICATION</scope>
</reference>
<evidence type="ECO:0000313" key="6">
    <source>
        <dbReference type="Proteomes" id="UP000019118"/>
    </source>
</evidence>